<dbReference type="EMBL" id="JAUOZU010000001">
    <property type="protein sequence ID" value="MDO6962549.1"/>
    <property type="molecule type" value="Genomic_DNA"/>
</dbReference>
<gene>
    <name evidence="1" type="ORF">Q4481_01195</name>
</gene>
<proteinExistence type="predicted"/>
<reference evidence="1" key="1">
    <citation type="journal article" date="2015" name="Int. J. Syst. Evol. Microbiol.">
        <title>Rhizobium alvei sp. nov., isolated from a freshwater river.</title>
        <authorList>
            <person name="Sheu S.Y."/>
            <person name="Huang H.W."/>
            <person name="Young C.C."/>
            <person name="Chen W.M."/>
        </authorList>
    </citation>
    <scope>NUCLEOTIDE SEQUENCE</scope>
    <source>
        <strain evidence="1">TNR-22</strain>
    </source>
</reference>
<protein>
    <submittedName>
        <fullName evidence="1">Uncharacterized protein</fullName>
    </submittedName>
</protein>
<accession>A0ABT8YFV2</accession>
<evidence type="ECO:0000313" key="1">
    <source>
        <dbReference type="EMBL" id="MDO6962549.1"/>
    </source>
</evidence>
<keyword evidence="2" id="KW-1185">Reference proteome</keyword>
<comment type="caution">
    <text evidence="1">The sequence shown here is derived from an EMBL/GenBank/DDBJ whole genome shotgun (WGS) entry which is preliminary data.</text>
</comment>
<name>A0ABT8YFV2_9HYPH</name>
<sequence length="153" mass="17293">MKKSTHSLERERIVAEAMRPVATELRMIDAADLVSLLRFERWGSLTDLVSSAAELYFLPGTVRFATSGEFRLDWDTKPEILLDLEIKPDGVTIYAQLSLTDDQAGIDINHIAFHEPTSDPDEETRFLEDTLSKARFVVTPRKPQAIQSDNQAM</sequence>
<organism evidence="1 2">
    <name type="scientific">Rhizobium alvei</name>
    <dbReference type="NCBI Taxonomy" id="1132659"/>
    <lineage>
        <taxon>Bacteria</taxon>
        <taxon>Pseudomonadati</taxon>
        <taxon>Pseudomonadota</taxon>
        <taxon>Alphaproteobacteria</taxon>
        <taxon>Hyphomicrobiales</taxon>
        <taxon>Rhizobiaceae</taxon>
        <taxon>Rhizobium/Agrobacterium group</taxon>
        <taxon>Rhizobium</taxon>
    </lineage>
</organism>
<evidence type="ECO:0000313" key="2">
    <source>
        <dbReference type="Proteomes" id="UP001174932"/>
    </source>
</evidence>
<dbReference type="Proteomes" id="UP001174932">
    <property type="component" value="Unassembled WGS sequence"/>
</dbReference>
<dbReference type="RefSeq" id="WP_304374419.1">
    <property type="nucleotide sequence ID" value="NZ_JAUOZU010000001.1"/>
</dbReference>
<reference evidence="1" key="2">
    <citation type="submission" date="2023-07" db="EMBL/GenBank/DDBJ databases">
        <authorList>
            <person name="Shen H."/>
        </authorList>
    </citation>
    <scope>NUCLEOTIDE SEQUENCE</scope>
    <source>
        <strain evidence="1">TNR-22</strain>
    </source>
</reference>